<comment type="caution">
    <text evidence="2">The sequence shown here is derived from an EMBL/GenBank/DDBJ whole genome shotgun (WGS) entry which is preliminary data.</text>
</comment>
<feature type="transmembrane region" description="Helical" evidence="1">
    <location>
        <begin position="52"/>
        <end position="74"/>
    </location>
</feature>
<evidence type="ECO:0000313" key="3">
    <source>
        <dbReference type="Proteomes" id="UP000287651"/>
    </source>
</evidence>
<gene>
    <name evidence="2" type="ORF">B296_00052508</name>
</gene>
<keyword evidence="1" id="KW-0812">Transmembrane</keyword>
<protein>
    <submittedName>
        <fullName evidence="2">Uncharacterized protein</fullName>
    </submittedName>
</protein>
<evidence type="ECO:0000313" key="2">
    <source>
        <dbReference type="EMBL" id="RRT44867.1"/>
    </source>
</evidence>
<name>A0A426XZ96_ENSVE</name>
<keyword evidence="1" id="KW-0472">Membrane</keyword>
<proteinExistence type="predicted"/>
<evidence type="ECO:0000256" key="1">
    <source>
        <dbReference type="SAM" id="Phobius"/>
    </source>
</evidence>
<dbReference type="EMBL" id="AMZH03016190">
    <property type="protein sequence ID" value="RRT44867.1"/>
    <property type="molecule type" value="Genomic_DNA"/>
</dbReference>
<keyword evidence="1" id="KW-1133">Transmembrane helix</keyword>
<reference evidence="2 3" key="1">
    <citation type="journal article" date="2014" name="Agronomy (Basel)">
        <title>A Draft Genome Sequence for Ensete ventricosum, the Drought-Tolerant Tree Against Hunger.</title>
        <authorList>
            <person name="Harrison J."/>
            <person name="Moore K.A."/>
            <person name="Paszkiewicz K."/>
            <person name="Jones T."/>
            <person name="Grant M."/>
            <person name="Ambacheew D."/>
            <person name="Muzemil S."/>
            <person name="Studholme D.J."/>
        </authorList>
    </citation>
    <scope>NUCLEOTIDE SEQUENCE [LARGE SCALE GENOMIC DNA]</scope>
</reference>
<organism evidence="2 3">
    <name type="scientific">Ensete ventricosum</name>
    <name type="common">Abyssinian banana</name>
    <name type="synonym">Musa ensete</name>
    <dbReference type="NCBI Taxonomy" id="4639"/>
    <lineage>
        <taxon>Eukaryota</taxon>
        <taxon>Viridiplantae</taxon>
        <taxon>Streptophyta</taxon>
        <taxon>Embryophyta</taxon>
        <taxon>Tracheophyta</taxon>
        <taxon>Spermatophyta</taxon>
        <taxon>Magnoliopsida</taxon>
        <taxon>Liliopsida</taxon>
        <taxon>Zingiberales</taxon>
        <taxon>Musaceae</taxon>
        <taxon>Ensete</taxon>
    </lineage>
</organism>
<sequence>PESAVGSSSWRALPALQRWRCRAQKCSREISFSTSLPASTHSPPNLVRLPSYSYRFCALSVARLSSFSCSIWLFRCQKTDRRCREGQAGANLSPPFASFPVNFSTHLFNSEAVAVTTAIQEDILLEMGIG</sequence>
<accession>A0A426XZ96</accession>
<feature type="non-terminal residue" evidence="2">
    <location>
        <position position="1"/>
    </location>
</feature>
<dbReference type="Proteomes" id="UP000287651">
    <property type="component" value="Unassembled WGS sequence"/>
</dbReference>
<dbReference type="AlphaFoldDB" id="A0A426XZ96"/>